<evidence type="ECO:0000313" key="3">
    <source>
        <dbReference type="Proteomes" id="UP000838756"/>
    </source>
</evidence>
<comment type="caution">
    <text evidence="2">The sequence shown here is derived from an EMBL/GenBank/DDBJ whole genome shotgun (WGS) entry which is preliminary data.</text>
</comment>
<name>A0A8S4SLY8_9NEOP</name>
<dbReference type="EMBL" id="CAKXAJ010026320">
    <property type="protein sequence ID" value="CAH2266836.1"/>
    <property type="molecule type" value="Genomic_DNA"/>
</dbReference>
<feature type="compositionally biased region" description="Polar residues" evidence="1">
    <location>
        <begin position="26"/>
        <end position="35"/>
    </location>
</feature>
<evidence type="ECO:0000256" key="1">
    <source>
        <dbReference type="SAM" id="MobiDB-lite"/>
    </source>
</evidence>
<dbReference type="AlphaFoldDB" id="A0A8S4SLY8"/>
<dbReference type="Proteomes" id="UP000838756">
    <property type="component" value="Unassembled WGS sequence"/>
</dbReference>
<organism evidence="2 3">
    <name type="scientific">Pararge aegeria aegeria</name>
    <dbReference type="NCBI Taxonomy" id="348720"/>
    <lineage>
        <taxon>Eukaryota</taxon>
        <taxon>Metazoa</taxon>
        <taxon>Ecdysozoa</taxon>
        <taxon>Arthropoda</taxon>
        <taxon>Hexapoda</taxon>
        <taxon>Insecta</taxon>
        <taxon>Pterygota</taxon>
        <taxon>Neoptera</taxon>
        <taxon>Endopterygota</taxon>
        <taxon>Lepidoptera</taxon>
        <taxon>Glossata</taxon>
        <taxon>Ditrysia</taxon>
        <taxon>Papilionoidea</taxon>
        <taxon>Nymphalidae</taxon>
        <taxon>Satyrinae</taxon>
        <taxon>Satyrini</taxon>
        <taxon>Parargina</taxon>
        <taxon>Pararge</taxon>
    </lineage>
</organism>
<protein>
    <submittedName>
        <fullName evidence="2">Jg8897 protein</fullName>
    </submittedName>
</protein>
<reference evidence="2" key="1">
    <citation type="submission" date="2022-03" db="EMBL/GenBank/DDBJ databases">
        <authorList>
            <person name="Lindestad O."/>
        </authorList>
    </citation>
    <scope>NUCLEOTIDE SEQUENCE</scope>
</reference>
<accession>A0A8S4SLY8</accession>
<proteinExistence type="predicted"/>
<sequence length="148" mass="15864">MDVAVSARVATSQTNKALVDPRRGGRTTSSESQGADIWNSLQRPINSSGCLLADMITMTIIFDIGKECIMMVTSWLNRERGTLADNHLRGCYGVTGGVGRARKLAMRRAPGLDDIGGSMGDVDPRVPPARTRTSARFDVNLTVGGLLD</sequence>
<evidence type="ECO:0000313" key="2">
    <source>
        <dbReference type="EMBL" id="CAH2266836.1"/>
    </source>
</evidence>
<feature type="region of interest" description="Disordered" evidence="1">
    <location>
        <begin position="14"/>
        <end position="35"/>
    </location>
</feature>
<keyword evidence="3" id="KW-1185">Reference proteome</keyword>
<gene>
    <name evidence="2" type="primary">jg8897</name>
    <name evidence="2" type="ORF">PAEG_LOCUS25442</name>
</gene>